<comment type="cofactor">
    <cofactor evidence="3">
        <name>pyridoxal 5'-phosphate</name>
        <dbReference type="ChEBI" id="CHEBI:597326"/>
    </cofactor>
</comment>
<dbReference type="Gene3D" id="3.20.20.10">
    <property type="entry name" value="Alanine racemase"/>
    <property type="match status" value="1"/>
</dbReference>
<dbReference type="NCBIfam" id="TIGR00044">
    <property type="entry name" value="YggS family pyridoxal phosphate-dependent enzyme"/>
    <property type="match status" value="1"/>
</dbReference>
<dbReference type="InterPro" id="IPR029066">
    <property type="entry name" value="PLP-binding_barrel"/>
</dbReference>
<dbReference type="GO" id="GO:0030170">
    <property type="term" value="F:pyridoxal phosphate binding"/>
    <property type="evidence" value="ECO:0007669"/>
    <property type="project" value="UniProtKB-UniRule"/>
</dbReference>
<feature type="domain" description="Alanine racemase N-terminal" evidence="5">
    <location>
        <begin position="3"/>
        <end position="220"/>
    </location>
</feature>
<feature type="modified residue" description="N6-(pyridoxal phosphate)lysine" evidence="2 3">
    <location>
        <position position="25"/>
    </location>
</feature>
<evidence type="ECO:0000256" key="3">
    <source>
        <dbReference type="PIRSR" id="PIRSR004848-1"/>
    </source>
</evidence>
<comment type="function">
    <text evidence="2">Pyridoxal 5'-phosphate (PLP)-binding protein, which is involved in PLP homeostasis.</text>
</comment>
<dbReference type="PIRSF" id="PIRSF004848">
    <property type="entry name" value="YBL036c_PLPDEIII"/>
    <property type="match status" value="1"/>
</dbReference>
<evidence type="ECO:0000313" key="6">
    <source>
        <dbReference type="EMBL" id="TFD96763.1"/>
    </source>
</evidence>
<evidence type="ECO:0000256" key="2">
    <source>
        <dbReference type="HAMAP-Rule" id="MF_02087"/>
    </source>
</evidence>
<dbReference type="STRING" id="1121485.GCA_000426485_02152"/>
<dbReference type="InterPro" id="IPR011078">
    <property type="entry name" value="PyrdxlP_homeostasis"/>
</dbReference>
<evidence type="ECO:0000313" key="7">
    <source>
        <dbReference type="Proteomes" id="UP000297861"/>
    </source>
</evidence>
<gene>
    <name evidence="6" type="ORF">E2605_08055</name>
</gene>
<dbReference type="HAMAP" id="MF_02087">
    <property type="entry name" value="PLP_homeostasis"/>
    <property type="match status" value="1"/>
</dbReference>
<dbReference type="FunFam" id="3.20.20.10:FF:000018">
    <property type="entry name" value="Pyridoxal phosphate homeostasis protein"/>
    <property type="match status" value="1"/>
</dbReference>
<dbReference type="RefSeq" id="WP_134436068.1">
    <property type="nucleotide sequence ID" value="NZ_JBKUNW010000014.1"/>
</dbReference>
<comment type="caution">
    <text evidence="6">The sequence shown here is derived from an EMBL/GenBank/DDBJ whole genome shotgun (WGS) entry which is preliminary data.</text>
</comment>
<keyword evidence="7" id="KW-1185">Reference proteome</keyword>
<name>A0A4Y8L2I1_9BACT</name>
<dbReference type="Proteomes" id="UP000297861">
    <property type="component" value="Unassembled WGS sequence"/>
</dbReference>
<proteinExistence type="inferred from homology"/>
<dbReference type="PANTHER" id="PTHR10146">
    <property type="entry name" value="PROLINE SYNTHETASE CO-TRANSCRIBED BACTERIAL HOMOLOG PROTEIN"/>
    <property type="match status" value="1"/>
</dbReference>
<protein>
    <recommendedName>
        <fullName evidence="2">Pyridoxal phosphate homeostasis protein</fullName>
        <shortName evidence="2">PLP homeostasis protein</shortName>
    </recommendedName>
</protein>
<dbReference type="SUPFAM" id="SSF51419">
    <property type="entry name" value="PLP-binding barrel"/>
    <property type="match status" value="1"/>
</dbReference>
<evidence type="ECO:0000256" key="1">
    <source>
        <dbReference type="ARBA" id="ARBA00022898"/>
    </source>
</evidence>
<evidence type="ECO:0000259" key="5">
    <source>
        <dbReference type="Pfam" id="PF01168"/>
    </source>
</evidence>
<dbReference type="AlphaFoldDB" id="A0A4Y8L2I1"/>
<comment type="similarity">
    <text evidence="2 4">Belongs to the pyridoxal phosphate-binding protein YggS/PROSC family.</text>
</comment>
<dbReference type="EMBL" id="SOML01000004">
    <property type="protein sequence ID" value="TFD96763.1"/>
    <property type="molecule type" value="Genomic_DNA"/>
</dbReference>
<keyword evidence="1 2" id="KW-0663">Pyridoxal phosphate</keyword>
<reference evidence="6 7" key="1">
    <citation type="submission" date="2019-03" db="EMBL/GenBank/DDBJ databases">
        <title>San Antonio Military Medical Center submission to MRSN (WRAIR), pending publication.</title>
        <authorList>
            <person name="Blyth D.M."/>
            <person name="Mccarthy S.L."/>
            <person name="Schall S.E."/>
            <person name="Stam J.A."/>
            <person name="Ong A.C."/>
            <person name="Mcgann P.T."/>
        </authorList>
    </citation>
    <scope>NUCLEOTIDE SEQUENCE [LARGE SCALE GENOMIC DNA]</scope>
    <source>
        <strain evidence="6 7">MRSN571793</strain>
    </source>
</reference>
<dbReference type="PANTHER" id="PTHR10146:SF14">
    <property type="entry name" value="PYRIDOXAL PHOSPHATE HOMEOSTASIS PROTEIN"/>
    <property type="match status" value="1"/>
</dbReference>
<sequence length="222" mass="25474">MSVAKNLDRIKSQLPENVTLVAVSKFHPKEALEEAYNAGQRIFGESRVQELDGKVKDLSSDIQWHLIGHLQTNKVKFIVPYIDTIQSVDSWKILFEINKYAEQTGRNIKCLLEIKIAQEDSKFGLSFDDCRTLLRDQNWRALRYVRICGLMGMASLTDDEVQIRKEFKSLKSFSDELKSSFFSDNPEFCEISMGMSHDYKIAVEEGATIVRVGTSIFGEREY</sequence>
<dbReference type="CDD" id="cd00635">
    <property type="entry name" value="PLPDE_III_YBL036c_like"/>
    <property type="match status" value="1"/>
</dbReference>
<organism evidence="6 7">
    <name type="scientific">Dysgonomonas capnocytophagoides</name>
    <dbReference type="NCBI Taxonomy" id="45254"/>
    <lineage>
        <taxon>Bacteria</taxon>
        <taxon>Pseudomonadati</taxon>
        <taxon>Bacteroidota</taxon>
        <taxon>Bacteroidia</taxon>
        <taxon>Bacteroidales</taxon>
        <taxon>Dysgonomonadaceae</taxon>
        <taxon>Dysgonomonas</taxon>
    </lineage>
</organism>
<accession>A0A4Y8L2I1</accession>
<dbReference type="OrthoDB" id="9804072at2"/>
<dbReference type="Pfam" id="PF01168">
    <property type="entry name" value="Ala_racemase_N"/>
    <property type="match status" value="1"/>
</dbReference>
<evidence type="ECO:0000256" key="4">
    <source>
        <dbReference type="RuleBase" id="RU004514"/>
    </source>
</evidence>
<dbReference type="InterPro" id="IPR001608">
    <property type="entry name" value="Ala_racemase_N"/>
</dbReference>